<comment type="caution">
    <text evidence="3">The sequence shown here is derived from an EMBL/GenBank/DDBJ whole genome shotgun (WGS) entry which is preliminary data.</text>
</comment>
<dbReference type="AlphaFoldDB" id="A0A5M3X6D1"/>
<dbReference type="OrthoDB" id="3472748at2"/>
<sequence>MNEIKLIDAVMPDVPPPDPARTARVRARVLGAPPPRRRPVYLIAALATAAVLAVSMIVPRLLAHPDPPGPPDLTRTLDRVAALAAVEAAAERAAQREPTTGRYWRVVLEDVRIEREQHGIMMKELYVHTRWQDSDILDGPPDGRQAQQTRFMESAPLDPGDRKEWENIGAPQFCPYLDQVCGPGPIKKGDVKTVPWGPASGFLSGLGPRPSGAPEPRVTRSMDLPADPEALRAELVMYWSGRGRHVLLDVDEWLWATGLDLLQRAPITPQVQGGLYRMLAGVPGVRISGAGGVLTLSRTSRNDTLEERLIVGPEVVIESYLVTPMDHQLTRRLTIGSSGWTDQGPPPAPPGCTSFNDRDCFS</sequence>
<proteinExistence type="predicted"/>
<keyword evidence="2" id="KW-0472">Membrane</keyword>
<keyword evidence="4" id="KW-1185">Reference proteome</keyword>
<feature type="transmembrane region" description="Helical" evidence="2">
    <location>
        <begin position="40"/>
        <end position="62"/>
    </location>
</feature>
<organism evidence="3 4">
    <name type="scientific">Acrocarpospora macrocephala</name>
    <dbReference type="NCBI Taxonomy" id="150177"/>
    <lineage>
        <taxon>Bacteria</taxon>
        <taxon>Bacillati</taxon>
        <taxon>Actinomycetota</taxon>
        <taxon>Actinomycetes</taxon>
        <taxon>Streptosporangiales</taxon>
        <taxon>Streptosporangiaceae</taxon>
        <taxon>Acrocarpospora</taxon>
    </lineage>
</organism>
<evidence type="ECO:0000313" key="4">
    <source>
        <dbReference type="Proteomes" id="UP000331127"/>
    </source>
</evidence>
<evidence type="ECO:0000256" key="1">
    <source>
        <dbReference type="SAM" id="MobiDB-lite"/>
    </source>
</evidence>
<reference evidence="3 4" key="1">
    <citation type="submission" date="2019-10" db="EMBL/GenBank/DDBJ databases">
        <title>Whole genome shotgun sequence of Acrocarpospora macrocephala NBRC 16266.</title>
        <authorList>
            <person name="Ichikawa N."/>
            <person name="Kimura A."/>
            <person name="Kitahashi Y."/>
            <person name="Komaki H."/>
            <person name="Oguchi A."/>
        </authorList>
    </citation>
    <scope>NUCLEOTIDE SEQUENCE [LARGE SCALE GENOMIC DNA]</scope>
    <source>
        <strain evidence="3 4">NBRC 16266</strain>
    </source>
</reference>
<dbReference type="EMBL" id="BLAE01000108">
    <property type="protein sequence ID" value="GES16640.1"/>
    <property type="molecule type" value="Genomic_DNA"/>
</dbReference>
<feature type="region of interest" description="Disordered" evidence="1">
    <location>
        <begin position="336"/>
        <end position="362"/>
    </location>
</feature>
<keyword evidence="2" id="KW-1133">Transmembrane helix</keyword>
<feature type="region of interest" description="Disordered" evidence="1">
    <location>
        <begin position="202"/>
        <end position="222"/>
    </location>
</feature>
<protein>
    <submittedName>
        <fullName evidence="3">Uncharacterized protein</fullName>
    </submittedName>
</protein>
<dbReference type="RefSeq" id="WP_155361638.1">
    <property type="nucleotide sequence ID" value="NZ_BAAAHL010000002.1"/>
</dbReference>
<dbReference type="Proteomes" id="UP000331127">
    <property type="component" value="Unassembled WGS sequence"/>
</dbReference>
<evidence type="ECO:0000313" key="3">
    <source>
        <dbReference type="EMBL" id="GES16640.1"/>
    </source>
</evidence>
<keyword evidence="2" id="KW-0812">Transmembrane</keyword>
<gene>
    <name evidence="3" type="ORF">Amac_102380</name>
</gene>
<accession>A0A5M3X6D1</accession>
<name>A0A5M3X6D1_9ACTN</name>
<evidence type="ECO:0000256" key="2">
    <source>
        <dbReference type="SAM" id="Phobius"/>
    </source>
</evidence>